<dbReference type="SUPFAM" id="SSF52540">
    <property type="entry name" value="P-loop containing nucleoside triphosphate hydrolases"/>
    <property type="match status" value="1"/>
</dbReference>
<dbReference type="InterPro" id="IPR056884">
    <property type="entry name" value="NPHP3-like_N"/>
</dbReference>
<gene>
    <name evidence="3" type="ORF">ERS852492_01192</name>
</gene>
<organism evidence="3 4">
    <name type="scientific">Lachnospira eligens</name>
    <dbReference type="NCBI Taxonomy" id="39485"/>
    <lineage>
        <taxon>Bacteria</taxon>
        <taxon>Bacillati</taxon>
        <taxon>Bacillota</taxon>
        <taxon>Clostridia</taxon>
        <taxon>Lachnospirales</taxon>
        <taxon>Lachnospiraceae</taxon>
        <taxon>Lachnospira</taxon>
    </lineage>
</organism>
<feature type="domain" description="NACHT" evidence="2">
    <location>
        <begin position="285"/>
        <end position="413"/>
    </location>
</feature>
<name>A0A174Z7T4_9FIRM</name>
<evidence type="ECO:0000259" key="2">
    <source>
        <dbReference type="PROSITE" id="PS50837"/>
    </source>
</evidence>
<dbReference type="PROSITE" id="PS50837">
    <property type="entry name" value="NACHT"/>
    <property type="match status" value="1"/>
</dbReference>
<dbReference type="RefSeq" id="WP_055286618.1">
    <property type="nucleotide sequence ID" value="NZ_CABIXW010000003.1"/>
</dbReference>
<dbReference type="InterPro" id="IPR007111">
    <property type="entry name" value="NACHT_NTPase"/>
</dbReference>
<dbReference type="Proteomes" id="UP000095780">
    <property type="component" value="Unassembled WGS sequence"/>
</dbReference>
<dbReference type="Gene3D" id="3.40.50.300">
    <property type="entry name" value="P-loop containing nucleotide triphosphate hydrolases"/>
    <property type="match status" value="1"/>
</dbReference>
<keyword evidence="1" id="KW-0677">Repeat</keyword>
<protein>
    <submittedName>
        <fullName evidence="3">Predicted NTPase (NACHT family)</fullName>
    </submittedName>
</protein>
<evidence type="ECO:0000256" key="1">
    <source>
        <dbReference type="ARBA" id="ARBA00022737"/>
    </source>
</evidence>
<accession>A0A174Z7T4</accession>
<dbReference type="AlphaFoldDB" id="A0A174Z7T4"/>
<reference evidence="3 4" key="1">
    <citation type="submission" date="2015-09" db="EMBL/GenBank/DDBJ databases">
        <authorList>
            <consortium name="Pathogen Informatics"/>
        </authorList>
    </citation>
    <scope>NUCLEOTIDE SEQUENCE [LARGE SCALE GENOMIC DNA]</scope>
    <source>
        <strain evidence="3 4">2789STDY5834878</strain>
    </source>
</reference>
<evidence type="ECO:0000313" key="3">
    <source>
        <dbReference type="EMBL" id="CUQ83433.1"/>
    </source>
</evidence>
<evidence type="ECO:0000313" key="4">
    <source>
        <dbReference type="Proteomes" id="UP000095780"/>
    </source>
</evidence>
<sequence length="852" mass="100746">MNPAVESVLCSIVASIICDIGKYGLGQLKYKKVNFEKEDVEKYVFEKIDKKYELLCDSGILLDFLKSPLIIDTINNYITYVITGKLEVKLSNNGINKKGKSKYLEESEIVDFLSDNLKKRYIDANVLTIPEKQLIESFFSEMFSLSSNYIFEQLGQEEAAMIYFVNNKMNLLGNGVISKLDEIESILRQSIQSEVVYTDDKYLDDKEYYIKILKDNHRMAHIYLLDKFDINEFYVPPFLTQREEKIHGLNFRYIRNNPMYRISMQEKLHNEVDFDDWKYIFERSNIVYVTGGAGYGKSLFMKKLIGEYEKLNIVDADEYMVIYGELKNFFINNTSNPMSVVDFLQNSMKRETLIEDSKVSKELINYYLKRGRCIILLDALDEVDKERRQELHSHVIHYFKNQNPNNKVCITSRARGFLPEKNIEVFEIEPLDRVQIQTYVDNIIKLGKFDKSDRESFLQQTQILVDKGFLNSFLVLSLLINIYKAERELPENKLELYQKCFEYISNKREKEKSQEKYDWALISTLMKDNTFMELANLCLPNNSDVSKDIIKERLTQIYKTKYVSENQTELAIDQFLIFCSDRTELFVPASGEDCFKFFHRSFFEYFYSQYIFTRMSSVEEIYDAWRTFDVDSEIFELTLAMFKQKNESKYQEIVEFLLKKLEKAFSNNIERINVMNMLVLCMQVIDDELYKKQFVNFIVDNVEFCNKNIQEIHNQGFIINVINSNNDYKDMVINRYGDIAIYESVIAFLKVYPEAEQFLKQNSKRSDFNQQVEVFKFRFEHFYNFNFYSQMYFSNIAINKVFENLSSTDIVTLGKKTGATTKEINKTQAKYKKYLALKPEIKENVDKLLLQR</sequence>
<dbReference type="Pfam" id="PF24883">
    <property type="entry name" value="NPHP3_N"/>
    <property type="match status" value="1"/>
</dbReference>
<dbReference type="InterPro" id="IPR027417">
    <property type="entry name" value="P-loop_NTPase"/>
</dbReference>
<proteinExistence type="predicted"/>
<dbReference type="EMBL" id="CZBV01000003">
    <property type="protein sequence ID" value="CUQ83433.1"/>
    <property type="molecule type" value="Genomic_DNA"/>
</dbReference>